<evidence type="ECO:0000256" key="5">
    <source>
        <dbReference type="ARBA" id="ARBA00023128"/>
    </source>
</evidence>
<organism evidence="10 11">
    <name type="scientific">Podarcis muralis</name>
    <name type="common">Wall lizard</name>
    <name type="synonym">Lacerta muralis</name>
    <dbReference type="NCBI Taxonomy" id="64176"/>
    <lineage>
        <taxon>Eukaryota</taxon>
        <taxon>Metazoa</taxon>
        <taxon>Chordata</taxon>
        <taxon>Craniata</taxon>
        <taxon>Vertebrata</taxon>
        <taxon>Euteleostomi</taxon>
        <taxon>Lepidosauria</taxon>
        <taxon>Squamata</taxon>
        <taxon>Bifurcata</taxon>
        <taxon>Unidentata</taxon>
        <taxon>Episquamata</taxon>
        <taxon>Laterata</taxon>
        <taxon>Lacertibaenia</taxon>
        <taxon>Lacertidae</taxon>
        <taxon>Podarcis</taxon>
    </lineage>
</organism>
<dbReference type="PANTHER" id="PTHR21037">
    <property type="entry name" value="39S RIBOSOMAL PROTEIN L14, MITOCHONDRIAL"/>
    <property type="match status" value="1"/>
</dbReference>
<dbReference type="PANTHER" id="PTHR21037:SF3">
    <property type="entry name" value="LARGE RIBOSOMAL SUBUNIT PROTEIN UL14M"/>
    <property type="match status" value="1"/>
</dbReference>
<comment type="subcellular location">
    <subcellularLocation>
        <location evidence="1">Mitochondrion</location>
    </subcellularLocation>
</comment>
<feature type="compositionally biased region" description="Basic and acidic residues" evidence="9">
    <location>
        <begin position="1"/>
        <end position="11"/>
    </location>
</feature>
<name>A0A670I4Q8_PODMU</name>
<proteinExistence type="inferred from homology"/>
<reference evidence="10" key="3">
    <citation type="submission" date="2025-09" db="UniProtKB">
        <authorList>
            <consortium name="Ensembl"/>
        </authorList>
    </citation>
    <scope>IDENTIFICATION</scope>
</reference>
<keyword evidence="6" id="KW-0687">Ribonucleoprotein</keyword>
<dbReference type="GO" id="GO:0005743">
    <property type="term" value="C:mitochondrial inner membrane"/>
    <property type="evidence" value="ECO:0007669"/>
    <property type="project" value="UniProtKB-ARBA"/>
</dbReference>
<dbReference type="GO" id="GO:1990904">
    <property type="term" value="C:ribonucleoprotein complex"/>
    <property type="evidence" value="ECO:0007669"/>
    <property type="project" value="UniProtKB-KW"/>
</dbReference>
<reference evidence="10 11" key="1">
    <citation type="journal article" date="2019" name="Proc. Natl. Acad. Sci. U.S.A.">
        <title>Regulatory changes in pterin and carotenoid genes underlie balanced color polymorphisms in the wall lizard.</title>
        <authorList>
            <person name="Andrade P."/>
            <person name="Pinho C."/>
            <person name="Perez I de Lanuza G."/>
            <person name="Afonso S."/>
            <person name="Brejcha J."/>
            <person name="Rubin C.J."/>
            <person name="Wallerman O."/>
            <person name="Pereira P."/>
            <person name="Sabatino S.J."/>
            <person name="Bellati A."/>
            <person name="Pellitteri-Rosa D."/>
            <person name="Bosakova Z."/>
            <person name="Bunikis I."/>
            <person name="Carretero M.A."/>
            <person name="Feiner N."/>
            <person name="Marsik P."/>
            <person name="Pauperio F."/>
            <person name="Salvi D."/>
            <person name="Soler L."/>
            <person name="While G.M."/>
            <person name="Uller T."/>
            <person name="Font E."/>
            <person name="Andersson L."/>
            <person name="Carneiro M."/>
        </authorList>
    </citation>
    <scope>NUCLEOTIDE SEQUENCE</scope>
</reference>
<dbReference type="Pfam" id="PF00238">
    <property type="entry name" value="Ribosomal_L14"/>
    <property type="match status" value="1"/>
</dbReference>
<dbReference type="HAMAP" id="MF_01367">
    <property type="entry name" value="Ribosomal_uL14"/>
    <property type="match status" value="1"/>
</dbReference>
<feature type="compositionally biased region" description="Basic and acidic residues" evidence="9">
    <location>
        <begin position="245"/>
        <end position="263"/>
    </location>
</feature>
<keyword evidence="5" id="KW-0496">Mitochondrion</keyword>
<reference evidence="10" key="2">
    <citation type="submission" date="2025-08" db="UniProtKB">
        <authorList>
            <consortium name="Ensembl"/>
        </authorList>
    </citation>
    <scope>IDENTIFICATION</scope>
</reference>
<dbReference type="GO" id="GO:0005840">
    <property type="term" value="C:ribosome"/>
    <property type="evidence" value="ECO:0007669"/>
    <property type="project" value="UniProtKB-KW"/>
</dbReference>
<evidence type="ECO:0000256" key="1">
    <source>
        <dbReference type="ARBA" id="ARBA00004173"/>
    </source>
</evidence>
<feature type="compositionally biased region" description="Basic and acidic residues" evidence="9">
    <location>
        <begin position="162"/>
        <end position="174"/>
    </location>
</feature>
<dbReference type="InterPro" id="IPR000218">
    <property type="entry name" value="Ribosomal_uL14"/>
</dbReference>
<evidence type="ECO:0000256" key="9">
    <source>
        <dbReference type="SAM" id="MobiDB-lite"/>
    </source>
</evidence>
<dbReference type="SMART" id="SM01374">
    <property type="entry name" value="Ribosomal_L14"/>
    <property type="match status" value="1"/>
</dbReference>
<dbReference type="Proteomes" id="UP000472272">
    <property type="component" value="Chromosome 3"/>
</dbReference>
<dbReference type="GO" id="GO:0006412">
    <property type="term" value="P:translation"/>
    <property type="evidence" value="ECO:0007669"/>
    <property type="project" value="InterPro"/>
</dbReference>
<dbReference type="AlphaFoldDB" id="A0A670I4Q8"/>
<evidence type="ECO:0000256" key="8">
    <source>
        <dbReference type="ARBA" id="ARBA00042938"/>
    </source>
</evidence>
<feature type="region of interest" description="Disordered" evidence="9">
    <location>
        <begin position="48"/>
        <end position="108"/>
    </location>
</feature>
<dbReference type="GeneTree" id="ENSGT00390000001121"/>
<accession>A0A670I4Q8</accession>
<dbReference type="Ensembl" id="ENSPMRT00000006863.1">
    <property type="protein sequence ID" value="ENSPMRP00000006440.1"/>
    <property type="gene ID" value="ENSPMRG00000004362.1"/>
</dbReference>
<evidence type="ECO:0000256" key="4">
    <source>
        <dbReference type="ARBA" id="ARBA00022980"/>
    </source>
</evidence>
<feature type="region of interest" description="Disordered" evidence="9">
    <location>
        <begin position="161"/>
        <end position="187"/>
    </location>
</feature>
<dbReference type="InterPro" id="IPR036853">
    <property type="entry name" value="Ribosomal_uL14_sf"/>
</dbReference>
<feature type="region of interest" description="Disordered" evidence="9">
    <location>
        <begin position="215"/>
        <end position="278"/>
    </location>
</feature>
<evidence type="ECO:0000256" key="7">
    <source>
        <dbReference type="ARBA" id="ARBA00040118"/>
    </source>
</evidence>
<dbReference type="FunFam" id="2.40.150.20:FF:000004">
    <property type="entry name" value="39S ribosomal protein L14, mitochondrial"/>
    <property type="match status" value="1"/>
</dbReference>
<feature type="region of interest" description="Disordered" evidence="9">
    <location>
        <begin position="1"/>
        <end position="27"/>
    </location>
</feature>
<comment type="similarity">
    <text evidence="2">Belongs to the universal ribosomal protein uL14 family.</text>
</comment>
<dbReference type="CDD" id="cd00337">
    <property type="entry name" value="Ribosomal_uL14"/>
    <property type="match status" value="1"/>
</dbReference>
<dbReference type="SUPFAM" id="SSF50193">
    <property type="entry name" value="Ribosomal protein L14"/>
    <property type="match status" value="1"/>
</dbReference>
<evidence type="ECO:0000313" key="10">
    <source>
        <dbReference type="Ensembl" id="ENSPMRP00000006440.1"/>
    </source>
</evidence>
<sequence>HCAGESRELRRNAAAGPVSRGGARAGSADDCHCVWVGSGGGGRFFFWEAEGGGEPAKRPPPNLPQGSAKGTHAQRAADLARHPLATSPTLGSAAIVPPRGKREQRSARPLALSRVNRYRTGKVGGREKKAPPGAVSLRQGDGQAVPGALGNGAPELLLLQPGRKEKEARRERRSIAKHRQQQQPLPRRLTSLVKGRAAPPGFLLPRPLSAGLPLTPLRRGKGAPTSPLLLDSRLPAPASGISEGGGREPRREAWPFARRRQETGGKGGRRKPGVSPPSTRLALCARAPSRVSCRALPCAAVLLCACAFGREPGPEEAVSLKGARVFFKTRILMALWKKCPELFLAQINRATNQRNFSISGACSAIQKMTRVRVVDNSALGNTPYHRPPKCIHVYNKNGVGKVGDKILLAIKGEKKKALIVGHKMPGPRMTPRFDSNNVVLIEDNGNPVGTRIKTPIPSLLRKRQEFSKVLAIAQNFV</sequence>
<keyword evidence="11" id="KW-1185">Reference proteome</keyword>
<evidence type="ECO:0000313" key="11">
    <source>
        <dbReference type="Proteomes" id="UP000472272"/>
    </source>
</evidence>
<evidence type="ECO:0000256" key="2">
    <source>
        <dbReference type="ARBA" id="ARBA00010745"/>
    </source>
</evidence>
<dbReference type="GO" id="GO:0003735">
    <property type="term" value="F:structural constituent of ribosome"/>
    <property type="evidence" value="ECO:0007669"/>
    <property type="project" value="InterPro"/>
</dbReference>
<evidence type="ECO:0000256" key="3">
    <source>
        <dbReference type="ARBA" id="ARBA00022946"/>
    </source>
</evidence>
<keyword evidence="4" id="KW-0689">Ribosomal protein</keyword>
<dbReference type="Gene3D" id="2.40.150.20">
    <property type="entry name" value="Ribosomal protein L14"/>
    <property type="match status" value="1"/>
</dbReference>
<protein>
    <recommendedName>
        <fullName evidence="7">Large ribosomal subunit protein uL14m</fullName>
    </recommendedName>
    <alternativeName>
        <fullName evidence="8">39S ribosomal protein L14, mitochondrial</fullName>
    </alternativeName>
</protein>
<evidence type="ECO:0000256" key="6">
    <source>
        <dbReference type="ARBA" id="ARBA00023274"/>
    </source>
</evidence>
<keyword evidence="3" id="KW-0809">Transit peptide</keyword>